<dbReference type="Pfam" id="PF08230">
    <property type="entry name" value="CW_7"/>
    <property type="match status" value="2"/>
</dbReference>
<gene>
    <name evidence="4" type="ORF">BACPEC_01324</name>
</gene>
<evidence type="ECO:0000259" key="2">
    <source>
        <dbReference type="SMART" id="SM00047"/>
    </source>
</evidence>
<evidence type="ECO:0000313" key="4">
    <source>
        <dbReference type="EMBL" id="EEC56840.1"/>
    </source>
</evidence>
<evidence type="ECO:0000259" key="3">
    <source>
        <dbReference type="SMART" id="SM01095"/>
    </source>
</evidence>
<evidence type="ECO:0008006" key="6">
    <source>
        <dbReference type="Google" id="ProtNLM"/>
    </source>
</evidence>
<dbReference type="InterPro" id="IPR007921">
    <property type="entry name" value="CHAP_dom"/>
</dbReference>
<evidence type="ECO:0000313" key="5">
    <source>
        <dbReference type="Proteomes" id="UP000003136"/>
    </source>
</evidence>
<name>B7AT56_9FIRM</name>
<dbReference type="Gene3D" id="1.10.530.10">
    <property type="match status" value="1"/>
</dbReference>
<dbReference type="AlphaFoldDB" id="B7AT56"/>
<keyword evidence="5" id="KW-1185">Reference proteome</keyword>
<dbReference type="InterPro" id="IPR038765">
    <property type="entry name" value="Papain-like_cys_pep_sf"/>
</dbReference>
<dbReference type="InterPro" id="IPR013168">
    <property type="entry name" value="Cpl_7_lyso_C"/>
</dbReference>
<reference evidence="4 5" key="2">
    <citation type="submission" date="2008-11" db="EMBL/GenBank/DDBJ databases">
        <authorList>
            <person name="Fulton L."/>
            <person name="Clifton S."/>
            <person name="Fulton B."/>
            <person name="Xu J."/>
            <person name="Minx P."/>
            <person name="Pepin K.H."/>
            <person name="Johnson M."/>
            <person name="Bhonagiri V."/>
            <person name="Nash W.E."/>
            <person name="Mardis E.R."/>
            <person name="Wilson R.K."/>
        </authorList>
    </citation>
    <scope>NUCLEOTIDE SEQUENCE [LARGE SCALE GENOMIC DNA]</scope>
    <source>
        <strain evidence="4 5">ATCC 43243</strain>
    </source>
</reference>
<keyword evidence="1" id="KW-0378">Hydrolase</keyword>
<dbReference type="Proteomes" id="UP000003136">
    <property type="component" value="Unassembled WGS sequence"/>
</dbReference>
<dbReference type="EMBL" id="ABVQ01000036">
    <property type="protein sequence ID" value="EEC56840.1"/>
    <property type="molecule type" value="Genomic_DNA"/>
</dbReference>
<organism evidence="4 5">
    <name type="scientific">[Bacteroides] pectinophilus ATCC 43243</name>
    <dbReference type="NCBI Taxonomy" id="483218"/>
    <lineage>
        <taxon>Bacteria</taxon>
        <taxon>Bacillati</taxon>
        <taxon>Bacillota</taxon>
        <taxon>Clostridia</taxon>
        <taxon>Eubacteriales</taxon>
    </lineage>
</organism>
<evidence type="ECO:0000256" key="1">
    <source>
        <dbReference type="ARBA" id="ARBA00022801"/>
    </source>
</evidence>
<dbReference type="eggNOG" id="COG1388">
    <property type="taxonomic scope" value="Bacteria"/>
</dbReference>
<dbReference type="Gene3D" id="4.10.80.30">
    <property type="entry name" value="DNA polymerase, domain 6"/>
    <property type="match status" value="1"/>
</dbReference>
<dbReference type="Pfam" id="PF05257">
    <property type="entry name" value="CHAP"/>
    <property type="match status" value="1"/>
</dbReference>
<dbReference type="SMART" id="SM01095">
    <property type="entry name" value="Cpl-7"/>
    <property type="match status" value="2"/>
</dbReference>
<comment type="caution">
    <text evidence="4">The sequence shown here is derived from an EMBL/GenBank/DDBJ whole genome shotgun (WGS) entry which is preliminary data.</text>
</comment>
<dbReference type="InterPro" id="IPR002901">
    <property type="entry name" value="MGlyc_endo_b_GlcNAc-like_dom"/>
</dbReference>
<accession>B7AT56</accession>
<dbReference type="InterPro" id="IPR051056">
    <property type="entry name" value="Glycosyl_Hydrolase_73"/>
</dbReference>
<protein>
    <recommendedName>
        <fullName evidence="6">Mannosyl-glycoprotein endo-beta-N-acetylglucosamidase-like domain-containing protein</fullName>
    </recommendedName>
</protein>
<reference evidence="4 5" key="1">
    <citation type="submission" date="2008-11" db="EMBL/GenBank/DDBJ databases">
        <title>Draft genome sequence of Bacteroides pectinophilus (ATCC 43243).</title>
        <authorList>
            <person name="Sudarsanam P."/>
            <person name="Ley R."/>
            <person name="Guruge J."/>
            <person name="Turnbaugh P.J."/>
            <person name="Mahowald M."/>
            <person name="Liep D."/>
            <person name="Gordon J."/>
        </authorList>
    </citation>
    <scope>NUCLEOTIDE SEQUENCE [LARGE SCALE GENOMIC DNA]</scope>
    <source>
        <strain evidence="4 5">ATCC 43243</strain>
    </source>
</reference>
<dbReference type="Pfam" id="PF01832">
    <property type="entry name" value="Glucosaminidase"/>
    <property type="match status" value="1"/>
</dbReference>
<dbReference type="PANTHER" id="PTHR33308">
    <property type="entry name" value="PEPTIDOGLYCAN HYDROLASE FLGJ"/>
    <property type="match status" value="1"/>
</dbReference>
<dbReference type="HOGENOM" id="CLU_646651_0_0_9"/>
<proteinExistence type="predicted"/>
<feature type="domain" description="Cpl-7 lysozyme C-terminal" evidence="3">
    <location>
        <begin position="383"/>
        <end position="424"/>
    </location>
</feature>
<dbReference type="SUPFAM" id="SSF54001">
    <property type="entry name" value="Cysteine proteinases"/>
    <property type="match status" value="1"/>
</dbReference>
<dbReference type="SMART" id="SM00047">
    <property type="entry name" value="LYZ2"/>
    <property type="match status" value="1"/>
</dbReference>
<sequence>MTKNEFISSVAGYVQKYAAVYGILVHSPVIAQAVLESGWGGSKLSSRYHNYFGLKCGSRWTGKSVNMKTQEEYTPGTLTTISDNFRVYDSMEEGIKGYFEFIQLPRYRNLKGIMDPEKYLETIRADGYATSSSYVENCMKLIRQYGLTKYDEGEKKTMGKTAESVLNVMRGWLGFNESNGRFKEIIDMYNNVKPLPRGYAVKYSDEWCDTCVSAAAVKAGCEELIGRECGVEKHIEIFKQKGIWIEDGTITPKPGYVIAYNWDKSTQPNDGNADHIGYVESVSGSNITVIEGNKGEAVARRVIPVGWGYIRGYAAPKYDAATVTPVPSTPEKSVEEVAKEVLAGKWGNGEERKNRLKAAGYDYAAVQAKVNQLAKGTSNQKSIDAVAREVIRGKWGNGADRKKRITSAGYDYSAVQKRVNELLK</sequence>
<feature type="domain" description="Mannosyl-glycoprotein endo-beta-N-acetylglucosamidase-like" evidence="2">
    <location>
        <begin position="2"/>
        <end position="151"/>
    </location>
</feature>
<dbReference type="eggNOG" id="COG1705">
    <property type="taxonomic scope" value="Bacteria"/>
</dbReference>
<feature type="domain" description="Cpl-7 lysozyme C-terminal" evidence="3">
    <location>
        <begin position="334"/>
        <end position="375"/>
    </location>
</feature>
<dbReference type="PANTHER" id="PTHR33308:SF9">
    <property type="entry name" value="PEPTIDOGLYCAN HYDROLASE FLGJ"/>
    <property type="match status" value="1"/>
</dbReference>
<dbReference type="STRING" id="483218.BACPEC_01324"/>
<dbReference type="GO" id="GO:0004040">
    <property type="term" value="F:amidase activity"/>
    <property type="evidence" value="ECO:0007669"/>
    <property type="project" value="InterPro"/>
</dbReference>